<sequence length="140" mass="14475">MTKVLALRGSSSDGTTRHRVHQLGAALITVTLEAPDAQALAVLLSRRHALPRQAQQGDDDGWPTWPAETSAVALAVALRAHGTGAYARVRTSDVSASLTPQTAQVVAALTARPGVASRGKRPTAATGRRLGPGFEGVASH</sequence>
<evidence type="ECO:0000313" key="2">
    <source>
        <dbReference type="EMBL" id="OSZ60289.1"/>
    </source>
</evidence>
<reference evidence="2 3" key="1">
    <citation type="submission" date="2016-12" db="EMBL/GenBank/DDBJ databases">
        <title>Genome Mining:The Detection of Biosynthetic Gene Clusters to Aid in the Expression of Curamycin A produced by Streptomyces sp. strain CZA14.</title>
        <authorList>
            <person name="Durrell K.A."/>
            <person name="Kirby B.M."/>
            <person name="Khan W."/>
            <person name="Mthethwa T."/>
            <person name="Le Roes-Hill M."/>
        </authorList>
    </citation>
    <scope>NUCLEOTIDE SEQUENCE [LARGE SCALE GENOMIC DNA]</scope>
    <source>
        <strain evidence="2 3">CZA14</strain>
    </source>
</reference>
<dbReference type="EMBL" id="MRYD01000046">
    <property type="protein sequence ID" value="OSZ60289.1"/>
    <property type="molecule type" value="Genomic_DNA"/>
</dbReference>
<dbReference type="Proteomes" id="UP000194266">
    <property type="component" value="Unassembled WGS sequence"/>
</dbReference>
<keyword evidence="3" id="KW-1185">Reference proteome</keyword>
<accession>A0ABX3YN63</accession>
<organism evidence="2 3">
    <name type="scientific">Streptomyces pharetrae CZA14</name>
    <dbReference type="NCBI Taxonomy" id="1144883"/>
    <lineage>
        <taxon>Bacteria</taxon>
        <taxon>Bacillati</taxon>
        <taxon>Actinomycetota</taxon>
        <taxon>Actinomycetes</taxon>
        <taxon>Kitasatosporales</taxon>
        <taxon>Streptomycetaceae</taxon>
        <taxon>Streptomyces</taxon>
    </lineage>
</organism>
<gene>
    <name evidence="2" type="ORF">OQI_11695</name>
</gene>
<evidence type="ECO:0000256" key="1">
    <source>
        <dbReference type="SAM" id="MobiDB-lite"/>
    </source>
</evidence>
<comment type="caution">
    <text evidence="2">The sequence shown here is derived from an EMBL/GenBank/DDBJ whole genome shotgun (WGS) entry which is preliminary data.</text>
</comment>
<proteinExistence type="predicted"/>
<evidence type="ECO:0000313" key="3">
    <source>
        <dbReference type="Proteomes" id="UP000194266"/>
    </source>
</evidence>
<feature type="region of interest" description="Disordered" evidence="1">
    <location>
        <begin position="114"/>
        <end position="140"/>
    </location>
</feature>
<protein>
    <submittedName>
        <fullName evidence="2">Uncharacterized protein</fullName>
    </submittedName>
</protein>
<name>A0ABX3YN63_9ACTN</name>